<dbReference type="EMBL" id="CAJNNV010021604">
    <property type="protein sequence ID" value="CAE8607459.1"/>
    <property type="molecule type" value="Genomic_DNA"/>
</dbReference>
<proteinExistence type="predicted"/>
<feature type="region of interest" description="Disordered" evidence="2">
    <location>
        <begin position="138"/>
        <end position="191"/>
    </location>
</feature>
<feature type="coiled-coil region" evidence="1">
    <location>
        <begin position="81"/>
        <end position="124"/>
    </location>
</feature>
<evidence type="ECO:0000256" key="1">
    <source>
        <dbReference type="SAM" id="Coils"/>
    </source>
</evidence>
<comment type="caution">
    <text evidence="3">The sequence shown here is derived from an EMBL/GenBank/DDBJ whole genome shotgun (WGS) entry which is preliminary data.</text>
</comment>
<sequence length="293" mass="31840">MAQMQPGIAKLQFAMGSHGLVWKTGTTEIERVSCQARLLGVKVGWSISMVDGQPIVESHEAWTQMMRCKKSGAKYNVYFTKDEASIRADQAKKEIDTLKKVKDIEERKKREEQEKKIREEFEKKRADELANKKQEYWDKQQAAQEAEGGAPGAEVAEAPAAGEGGEEAAHAEGEGEPAPAEGGEEAAAEGHMATSMEARAFGAPVARFSNTAAVLCLNSKRARYGRCTKAANSASGLSFKYSAESSEAHVNAAHLKNGWTWRSVPSPFSGPSLKPPCFESEEEGLNCCSRSHG</sequence>
<organism evidence="3 4">
    <name type="scientific">Polarella glacialis</name>
    <name type="common">Dinoflagellate</name>
    <dbReference type="NCBI Taxonomy" id="89957"/>
    <lineage>
        <taxon>Eukaryota</taxon>
        <taxon>Sar</taxon>
        <taxon>Alveolata</taxon>
        <taxon>Dinophyceae</taxon>
        <taxon>Suessiales</taxon>
        <taxon>Suessiaceae</taxon>
        <taxon>Polarella</taxon>
    </lineage>
</organism>
<gene>
    <name evidence="3" type="ORF">PGLA1383_LOCUS25392</name>
</gene>
<reference evidence="3" key="1">
    <citation type="submission" date="2021-02" db="EMBL/GenBank/DDBJ databases">
        <authorList>
            <person name="Dougan E. K."/>
            <person name="Rhodes N."/>
            <person name="Thang M."/>
            <person name="Chan C."/>
        </authorList>
    </citation>
    <scope>NUCLEOTIDE SEQUENCE</scope>
</reference>
<dbReference type="AlphaFoldDB" id="A0A813F3Z0"/>
<evidence type="ECO:0000313" key="4">
    <source>
        <dbReference type="Proteomes" id="UP000654075"/>
    </source>
</evidence>
<dbReference type="Proteomes" id="UP000654075">
    <property type="component" value="Unassembled WGS sequence"/>
</dbReference>
<keyword evidence="1" id="KW-0175">Coiled coil</keyword>
<feature type="non-terminal residue" evidence="3">
    <location>
        <position position="1"/>
    </location>
</feature>
<evidence type="ECO:0000313" key="3">
    <source>
        <dbReference type="EMBL" id="CAE8607459.1"/>
    </source>
</evidence>
<keyword evidence="4" id="KW-1185">Reference proteome</keyword>
<name>A0A813F3Z0_POLGL</name>
<evidence type="ECO:0000256" key="2">
    <source>
        <dbReference type="SAM" id="MobiDB-lite"/>
    </source>
</evidence>
<accession>A0A813F3Z0</accession>
<protein>
    <submittedName>
        <fullName evidence="3">Uncharacterized protein</fullName>
    </submittedName>
</protein>
<feature type="compositionally biased region" description="Low complexity" evidence="2">
    <location>
        <begin position="142"/>
        <end position="161"/>
    </location>
</feature>